<keyword evidence="4 6" id="KW-1133">Transmembrane helix</keyword>
<dbReference type="AlphaFoldDB" id="A0A1L7WKH4"/>
<comment type="subcellular location">
    <subcellularLocation>
        <location evidence="1">Cell membrane</location>
        <topology evidence="1">Multi-pass membrane protein</topology>
    </subcellularLocation>
</comment>
<dbReference type="GO" id="GO:0009306">
    <property type="term" value="P:protein secretion"/>
    <property type="evidence" value="ECO:0007669"/>
    <property type="project" value="InterPro"/>
</dbReference>
<evidence type="ECO:0000256" key="3">
    <source>
        <dbReference type="ARBA" id="ARBA00022692"/>
    </source>
</evidence>
<evidence type="ECO:0000256" key="1">
    <source>
        <dbReference type="ARBA" id="ARBA00004651"/>
    </source>
</evidence>
<dbReference type="Proteomes" id="UP000184330">
    <property type="component" value="Unassembled WGS sequence"/>
</dbReference>
<keyword evidence="8" id="KW-1185">Reference proteome</keyword>
<evidence type="ECO:0000256" key="4">
    <source>
        <dbReference type="ARBA" id="ARBA00022989"/>
    </source>
</evidence>
<reference evidence="7 8" key="1">
    <citation type="submission" date="2016-03" db="EMBL/GenBank/DDBJ databases">
        <authorList>
            <person name="Ploux O."/>
        </authorList>
    </citation>
    <scope>NUCLEOTIDE SEQUENCE [LARGE SCALE GENOMIC DNA]</scope>
    <source>
        <strain evidence="7 8">UAMH 11012</strain>
    </source>
</reference>
<proteinExistence type="predicted"/>
<evidence type="ECO:0000313" key="7">
    <source>
        <dbReference type="EMBL" id="CZR53282.1"/>
    </source>
</evidence>
<protein>
    <submittedName>
        <fullName evidence="7">Uncharacterized protein</fullName>
    </submittedName>
</protein>
<accession>A0A1L7WKH4</accession>
<evidence type="ECO:0000256" key="6">
    <source>
        <dbReference type="SAM" id="Phobius"/>
    </source>
</evidence>
<keyword evidence="5 6" id="KW-0472">Membrane</keyword>
<organism evidence="7 8">
    <name type="scientific">Phialocephala subalpina</name>
    <dbReference type="NCBI Taxonomy" id="576137"/>
    <lineage>
        <taxon>Eukaryota</taxon>
        <taxon>Fungi</taxon>
        <taxon>Dikarya</taxon>
        <taxon>Ascomycota</taxon>
        <taxon>Pezizomycotina</taxon>
        <taxon>Leotiomycetes</taxon>
        <taxon>Helotiales</taxon>
        <taxon>Mollisiaceae</taxon>
        <taxon>Phialocephala</taxon>
        <taxon>Phialocephala fortinii species complex</taxon>
    </lineage>
</organism>
<name>A0A1L7WKH4_9HELO</name>
<feature type="transmembrane region" description="Helical" evidence="6">
    <location>
        <begin position="163"/>
        <end position="184"/>
    </location>
</feature>
<dbReference type="EMBL" id="FJOG01000003">
    <property type="protein sequence ID" value="CZR53282.1"/>
    <property type="molecule type" value="Genomic_DNA"/>
</dbReference>
<feature type="transmembrane region" description="Helical" evidence="6">
    <location>
        <begin position="137"/>
        <end position="156"/>
    </location>
</feature>
<dbReference type="OrthoDB" id="3358048at2759"/>
<keyword evidence="3 6" id="KW-0812">Transmembrane</keyword>
<evidence type="ECO:0000313" key="8">
    <source>
        <dbReference type="Proteomes" id="UP000184330"/>
    </source>
</evidence>
<evidence type="ECO:0000256" key="5">
    <source>
        <dbReference type="ARBA" id="ARBA00023136"/>
    </source>
</evidence>
<dbReference type="GO" id="GO:0005886">
    <property type="term" value="C:plasma membrane"/>
    <property type="evidence" value="ECO:0007669"/>
    <property type="project" value="UniProtKB-SubCell"/>
</dbReference>
<dbReference type="PRINTS" id="PR01302">
    <property type="entry name" value="TYPE3IMPPROT"/>
</dbReference>
<evidence type="ECO:0000256" key="2">
    <source>
        <dbReference type="ARBA" id="ARBA00022475"/>
    </source>
</evidence>
<sequence length="203" mass="22272">MEQTTARLRKTFHYPTDNDEEDDLPEALDEEEQEQVIHTLHQQNTQTNNTYRLALLSLPLLSLVPYLPSLFVARTSFLALLSVTSLLSTAFLLYALPPEETGIAILDRLNAPPSKKGRNEGGRLDILGGDDGPVKKYLPYLNLGLCVVLALLGALVGRKTEMWTGFGWLPAGVYGVAVLAKWVMGSVDPEGELGELKYGFKGA</sequence>
<gene>
    <name evidence="7" type="ORF">PAC_03160</name>
</gene>
<keyword evidence="2" id="KW-1003">Cell membrane</keyword>
<feature type="transmembrane region" description="Helical" evidence="6">
    <location>
        <begin position="51"/>
        <end position="70"/>
    </location>
</feature>
<dbReference type="InterPro" id="IPR005838">
    <property type="entry name" value="T3SS_IM_P"/>
</dbReference>